<reference evidence="9 10" key="1">
    <citation type="journal article" date="2020" name="G3 (Bethesda)">
        <title>Improved Reference Genome for Cyclotella cryptica CCMP332, a Model for Cell Wall Morphogenesis, Salinity Adaptation, and Lipid Production in Diatoms (Bacillariophyta).</title>
        <authorList>
            <person name="Roberts W.R."/>
            <person name="Downey K.M."/>
            <person name="Ruck E.C."/>
            <person name="Traller J.C."/>
            <person name="Alverson A.J."/>
        </authorList>
    </citation>
    <scope>NUCLEOTIDE SEQUENCE [LARGE SCALE GENOMIC DNA]</scope>
    <source>
        <strain evidence="9 10">CCMP332</strain>
    </source>
</reference>
<evidence type="ECO:0000256" key="3">
    <source>
        <dbReference type="ARBA" id="ARBA00022692"/>
    </source>
</evidence>
<evidence type="ECO:0000256" key="4">
    <source>
        <dbReference type="ARBA" id="ARBA00022737"/>
    </source>
</evidence>
<dbReference type="InterPro" id="IPR018108">
    <property type="entry name" value="MCP_transmembrane"/>
</dbReference>
<comment type="similarity">
    <text evidence="7">Belongs to the mitochondrial carrier (TC 2.A.29) family.</text>
</comment>
<dbReference type="SUPFAM" id="SSF103506">
    <property type="entry name" value="Mitochondrial carrier"/>
    <property type="match status" value="1"/>
</dbReference>
<name>A0ABD3QQL4_9STRA</name>
<feature type="repeat" description="Solcar" evidence="6">
    <location>
        <begin position="145"/>
        <end position="250"/>
    </location>
</feature>
<dbReference type="InterPro" id="IPR023395">
    <property type="entry name" value="MCP_dom_sf"/>
</dbReference>
<dbReference type="Proteomes" id="UP001516023">
    <property type="component" value="Unassembled WGS sequence"/>
</dbReference>
<evidence type="ECO:0000256" key="7">
    <source>
        <dbReference type="RuleBase" id="RU000488"/>
    </source>
</evidence>
<protein>
    <recommendedName>
        <fullName evidence="11">Mitochondrial carrier protein</fullName>
    </recommendedName>
</protein>
<dbReference type="PRINTS" id="PR00926">
    <property type="entry name" value="MITOCARRIER"/>
</dbReference>
<evidence type="ECO:0008006" key="11">
    <source>
        <dbReference type="Google" id="ProtNLM"/>
    </source>
</evidence>
<evidence type="ECO:0000313" key="10">
    <source>
        <dbReference type="Proteomes" id="UP001516023"/>
    </source>
</evidence>
<dbReference type="EMBL" id="JABMIG020000019">
    <property type="protein sequence ID" value="KAL3802504.1"/>
    <property type="molecule type" value="Genomic_DNA"/>
</dbReference>
<dbReference type="GO" id="GO:0016020">
    <property type="term" value="C:membrane"/>
    <property type="evidence" value="ECO:0007669"/>
    <property type="project" value="UniProtKB-SubCell"/>
</dbReference>
<evidence type="ECO:0000256" key="5">
    <source>
        <dbReference type="ARBA" id="ARBA00023136"/>
    </source>
</evidence>
<evidence type="ECO:0000256" key="6">
    <source>
        <dbReference type="PROSITE-ProRule" id="PRU00282"/>
    </source>
</evidence>
<dbReference type="Pfam" id="PF00153">
    <property type="entry name" value="Mito_carr"/>
    <property type="match status" value="4"/>
</dbReference>
<feature type="repeat" description="Solcar" evidence="6">
    <location>
        <begin position="18"/>
        <end position="104"/>
    </location>
</feature>
<evidence type="ECO:0000256" key="8">
    <source>
        <dbReference type="SAM" id="MobiDB-lite"/>
    </source>
</evidence>
<feature type="region of interest" description="Disordered" evidence="8">
    <location>
        <begin position="429"/>
        <end position="452"/>
    </location>
</feature>
<keyword evidence="10" id="KW-1185">Reference proteome</keyword>
<proteinExistence type="inferred from homology"/>
<organism evidence="9 10">
    <name type="scientific">Cyclotella cryptica</name>
    <dbReference type="NCBI Taxonomy" id="29204"/>
    <lineage>
        <taxon>Eukaryota</taxon>
        <taxon>Sar</taxon>
        <taxon>Stramenopiles</taxon>
        <taxon>Ochrophyta</taxon>
        <taxon>Bacillariophyta</taxon>
        <taxon>Coscinodiscophyceae</taxon>
        <taxon>Thalassiosirophycidae</taxon>
        <taxon>Stephanodiscales</taxon>
        <taxon>Stephanodiscaceae</taxon>
        <taxon>Cyclotella</taxon>
    </lineage>
</organism>
<comment type="caution">
    <text evidence="9">The sequence shown here is derived from an EMBL/GenBank/DDBJ whole genome shotgun (WGS) entry which is preliminary data.</text>
</comment>
<sequence>MRESSNSNPVLTQLHTLPKEIRNLLAGGVAGMIAKSFVAPMDRIKIMYQVTSATFRLRDVPKVAMSIVEKEGWTALWKGNGVTMIRVFPYSGIQFMVFDYCKSYILYGKKSKTYRDVAGGPTIAKRNSATKSSSTDAQNSGKAGMTPAESLISGMFAGTVSALCTYPLDLARAQLAVLRKKKPSTTGVGVDASNLLKGQLRQKKGLGYVLSNTFKQRGFTGLYRGITPTLLGILPYSGIAFTINEQAKRQITHICHREPTTMEKMLCGALSGLFAQTLAYPLEVTRRRMQTIGIVPTSGSESAAINLMGVSKLKPSVDELPQGEIVMEQSVKGERINLTTNASSCSANVGGAGDDRVSQSLGKRISEANILRKPHKPPSMLLTMQHLYEEQGMRGFFKGVSMNWIKGPVAFSISFTTFDLLQGWAQTDSERAQRNQLSRTSVQRRLTNNEDI</sequence>
<dbReference type="AlphaFoldDB" id="A0ABD3QQL4"/>
<evidence type="ECO:0000313" key="9">
    <source>
        <dbReference type="EMBL" id="KAL3802504.1"/>
    </source>
</evidence>
<dbReference type="Gene3D" id="1.50.40.10">
    <property type="entry name" value="Mitochondrial carrier domain"/>
    <property type="match status" value="1"/>
</dbReference>
<keyword evidence="5 6" id="KW-0472">Membrane</keyword>
<evidence type="ECO:0000256" key="1">
    <source>
        <dbReference type="ARBA" id="ARBA00004141"/>
    </source>
</evidence>
<keyword evidence="4" id="KW-0677">Repeat</keyword>
<comment type="subcellular location">
    <subcellularLocation>
        <location evidence="1">Membrane</location>
        <topology evidence="1">Multi-pass membrane protein</topology>
    </subcellularLocation>
</comment>
<accession>A0ABD3QQL4</accession>
<gene>
    <name evidence="9" type="ORF">HJC23_012523</name>
</gene>
<evidence type="ECO:0000256" key="2">
    <source>
        <dbReference type="ARBA" id="ARBA00022448"/>
    </source>
</evidence>
<dbReference type="PROSITE" id="PS50920">
    <property type="entry name" value="SOLCAR"/>
    <property type="match status" value="2"/>
</dbReference>
<dbReference type="InterPro" id="IPR002067">
    <property type="entry name" value="MCP"/>
</dbReference>
<keyword evidence="3 6" id="KW-0812">Transmembrane</keyword>
<feature type="compositionally biased region" description="Polar residues" evidence="8">
    <location>
        <begin position="434"/>
        <end position="446"/>
    </location>
</feature>
<dbReference type="PANTHER" id="PTHR24089">
    <property type="entry name" value="SOLUTE CARRIER FAMILY 25"/>
    <property type="match status" value="1"/>
</dbReference>
<keyword evidence="2 7" id="KW-0813">Transport</keyword>